<evidence type="ECO:0000256" key="1">
    <source>
        <dbReference type="ARBA" id="ARBA00004141"/>
    </source>
</evidence>
<keyword evidence="6 8" id="KW-0472">Membrane</keyword>
<comment type="subcellular location">
    <subcellularLocation>
        <location evidence="1">Membrane</location>
        <topology evidence="1">Multi-pass membrane protein</topology>
    </subcellularLocation>
</comment>
<evidence type="ECO:0000313" key="9">
    <source>
        <dbReference type="EMBL" id="KAK4088543.1"/>
    </source>
</evidence>
<keyword evidence="10" id="KW-1185">Reference proteome</keyword>
<comment type="similarity">
    <text evidence="2">Belongs to the MIP/aquaporin (TC 1.A.8) family.</text>
</comment>
<comment type="caution">
    <text evidence="9">The sequence shown here is derived from an EMBL/GenBank/DDBJ whole genome shotgun (WGS) entry which is preliminary data.</text>
</comment>
<dbReference type="SUPFAM" id="SSF81338">
    <property type="entry name" value="Aquaporin-like"/>
    <property type="match status" value="1"/>
</dbReference>
<dbReference type="InterPro" id="IPR023271">
    <property type="entry name" value="Aquaporin-like"/>
</dbReference>
<sequence>MCLEMCRIISSSSRQTQLVALAMLTQQQQQQQQQQIQHGRRLIFEKSKWATRWRRPGAVGAALIVVVSLDIIIRNSHSPPLSRAAIIPTESPIVFHPRPSAPDGDDNSPNGVPSAAVSTPFQTPVSDPLRDTQHHRDWVDKEYLDENPWYGVARQKPVFSLGQPLPHTARRRHTEKHTIGKAGDPDVEAAETATTLGPSRQDVQAAPHLFQDTSRFALDAEPIGHREREEVEEGFRDPDELRNWWASFRARHPELLAEFLATTVSIFLGIAGTLTVTLSADPSTIYGTFEAAWSSGFAWMLGIYIGGGVSGAHMNPAVSVSLSVFRRFPWRQCAAYVLVQLLAAAAAGSLAYAVFRDAIRNADGPARETAWMAFCATRREWMSTGGAALSQVVQSAVMMIMVFALGDDQNDPPGAGMHAFSESTSADGMAQILGLLVTTLKLTLGHNTGSALNPAADFGPRLVMLGVGYGRSVVFGDAWWVIGPWAANLAGALLGGIVYDGFIFVGSESPVNRRIKLSR</sequence>
<dbReference type="PRINTS" id="PR00783">
    <property type="entry name" value="MINTRINSICP"/>
</dbReference>
<dbReference type="InterPro" id="IPR000425">
    <property type="entry name" value="MIP"/>
</dbReference>
<evidence type="ECO:0000256" key="5">
    <source>
        <dbReference type="ARBA" id="ARBA00022989"/>
    </source>
</evidence>
<dbReference type="Pfam" id="PF00230">
    <property type="entry name" value="MIP"/>
    <property type="match status" value="1"/>
</dbReference>
<feature type="region of interest" description="Disordered" evidence="7">
    <location>
        <begin position="95"/>
        <end position="131"/>
    </location>
</feature>
<proteinExistence type="inferred from homology"/>
<feature type="transmembrane region" description="Helical" evidence="8">
    <location>
        <begin position="333"/>
        <end position="355"/>
    </location>
</feature>
<dbReference type="PROSITE" id="PS00221">
    <property type="entry name" value="MIP"/>
    <property type="match status" value="1"/>
</dbReference>
<evidence type="ECO:0000313" key="10">
    <source>
        <dbReference type="Proteomes" id="UP001287286"/>
    </source>
</evidence>
<accession>A0ABR0BWR2</accession>
<feature type="transmembrane region" description="Helical" evidence="8">
    <location>
        <begin position="292"/>
        <end position="312"/>
    </location>
</feature>
<protein>
    <recommendedName>
        <fullName evidence="11">Aquaporin-like protein</fullName>
    </recommendedName>
</protein>
<name>A0ABR0BWR2_PURLI</name>
<evidence type="ECO:0000256" key="3">
    <source>
        <dbReference type="ARBA" id="ARBA00022448"/>
    </source>
</evidence>
<feature type="compositionally biased region" description="Polar residues" evidence="7">
    <location>
        <begin position="107"/>
        <end position="125"/>
    </location>
</feature>
<dbReference type="InterPro" id="IPR050363">
    <property type="entry name" value="MIP/Aquaporin"/>
</dbReference>
<dbReference type="InterPro" id="IPR022357">
    <property type="entry name" value="MIP_CS"/>
</dbReference>
<feature type="region of interest" description="Disordered" evidence="7">
    <location>
        <begin position="162"/>
        <end position="182"/>
    </location>
</feature>
<evidence type="ECO:0000256" key="8">
    <source>
        <dbReference type="SAM" id="Phobius"/>
    </source>
</evidence>
<keyword evidence="5 8" id="KW-1133">Transmembrane helix</keyword>
<dbReference type="EMBL" id="JAWRVI010000024">
    <property type="protein sequence ID" value="KAK4088543.1"/>
    <property type="molecule type" value="Genomic_DNA"/>
</dbReference>
<keyword evidence="4 8" id="KW-0812">Transmembrane</keyword>
<reference evidence="9 10" key="1">
    <citation type="journal article" date="2024" name="Microbiol. Resour. Announc.">
        <title>Genome annotations for the ascomycete fungi Trichoderma harzianum, Trichoderma aggressivum, and Purpureocillium lilacinum.</title>
        <authorList>
            <person name="Beijen E.P.W."/>
            <person name="Ohm R.A."/>
        </authorList>
    </citation>
    <scope>NUCLEOTIDE SEQUENCE [LARGE SCALE GENOMIC DNA]</scope>
    <source>
        <strain evidence="9 10">CBS 150709</strain>
    </source>
</reference>
<evidence type="ECO:0008006" key="11">
    <source>
        <dbReference type="Google" id="ProtNLM"/>
    </source>
</evidence>
<evidence type="ECO:0000256" key="7">
    <source>
        <dbReference type="SAM" id="MobiDB-lite"/>
    </source>
</evidence>
<keyword evidence="3" id="KW-0813">Transport</keyword>
<evidence type="ECO:0000256" key="6">
    <source>
        <dbReference type="ARBA" id="ARBA00023136"/>
    </source>
</evidence>
<dbReference type="PANTHER" id="PTHR43829">
    <property type="entry name" value="AQUAPORIN OR AQUAGLYCEROPORIN RELATED"/>
    <property type="match status" value="1"/>
</dbReference>
<dbReference type="Gene3D" id="1.20.1080.10">
    <property type="entry name" value="Glycerol uptake facilitator protein"/>
    <property type="match status" value="1"/>
</dbReference>
<evidence type="ECO:0000256" key="2">
    <source>
        <dbReference type="ARBA" id="ARBA00006175"/>
    </source>
</evidence>
<evidence type="ECO:0000256" key="4">
    <source>
        <dbReference type="ARBA" id="ARBA00022692"/>
    </source>
</evidence>
<organism evidence="9 10">
    <name type="scientific">Purpureocillium lilacinum</name>
    <name type="common">Paecilomyces lilacinus</name>
    <dbReference type="NCBI Taxonomy" id="33203"/>
    <lineage>
        <taxon>Eukaryota</taxon>
        <taxon>Fungi</taxon>
        <taxon>Dikarya</taxon>
        <taxon>Ascomycota</taxon>
        <taxon>Pezizomycotina</taxon>
        <taxon>Sordariomycetes</taxon>
        <taxon>Hypocreomycetidae</taxon>
        <taxon>Hypocreales</taxon>
        <taxon>Ophiocordycipitaceae</taxon>
        <taxon>Purpureocillium</taxon>
    </lineage>
</organism>
<gene>
    <name evidence="9" type="ORF">Purlil1_7094</name>
</gene>
<dbReference type="PANTHER" id="PTHR43829:SF24">
    <property type="entry name" value="MIP AQUAPORIN (EUROFUNG)"/>
    <property type="match status" value="1"/>
</dbReference>
<feature type="transmembrane region" description="Helical" evidence="8">
    <location>
        <begin position="255"/>
        <end position="280"/>
    </location>
</feature>
<dbReference type="Proteomes" id="UP001287286">
    <property type="component" value="Unassembled WGS sequence"/>
</dbReference>